<feature type="domain" description="Putative Flp pilus-assembly TadG-like N-terminal" evidence="2">
    <location>
        <begin position="10"/>
        <end position="56"/>
    </location>
</feature>
<gene>
    <name evidence="3" type="ORF">GCM10012280_59610</name>
</gene>
<reference evidence="3" key="1">
    <citation type="journal article" date="2014" name="Int. J. Syst. Evol. Microbiol.">
        <title>Complete genome sequence of Corynebacterium casei LMG S-19264T (=DSM 44701T), isolated from a smear-ripened cheese.</title>
        <authorList>
            <consortium name="US DOE Joint Genome Institute (JGI-PGF)"/>
            <person name="Walter F."/>
            <person name="Albersmeier A."/>
            <person name="Kalinowski J."/>
            <person name="Ruckert C."/>
        </authorList>
    </citation>
    <scope>NUCLEOTIDE SEQUENCE</scope>
    <source>
        <strain evidence="3">CGMCC 4.7201</strain>
    </source>
</reference>
<feature type="transmembrane region" description="Helical" evidence="1">
    <location>
        <begin position="12"/>
        <end position="33"/>
    </location>
</feature>
<keyword evidence="4" id="KW-1185">Reference proteome</keyword>
<evidence type="ECO:0000256" key="1">
    <source>
        <dbReference type="SAM" id="Phobius"/>
    </source>
</evidence>
<proteinExistence type="predicted"/>
<protein>
    <recommendedName>
        <fullName evidence="2">Putative Flp pilus-assembly TadG-like N-terminal domain-containing protein</fullName>
    </recommendedName>
</protein>
<dbReference type="EMBL" id="BMMS01000034">
    <property type="protein sequence ID" value="GGO97549.1"/>
    <property type="molecule type" value="Genomic_DNA"/>
</dbReference>
<keyword evidence="1" id="KW-0812">Transmembrane</keyword>
<keyword evidence="1" id="KW-1133">Transmembrane helix</keyword>
<keyword evidence="1" id="KW-0472">Membrane</keyword>
<evidence type="ECO:0000259" key="2">
    <source>
        <dbReference type="Pfam" id="PF13400"/>
    </source>
</evidence>
<dbReference type="RefSeq" id="WP_189134937.1">
    <property type="nucleotide sequence ID" value="NZ_BMMS01000034.1"/>
</dbReference>
<comment type="caution">
    <text evidence="3">The sequence shown here is derived from an EMBL/GenBank/DDBJ whole genome shotgun (WGS) entry which is preliminary data.</text>
</comment>
<name>A0A917ZVH3_9ACTN</name>
<dbReference type="Pfam" id="PF13400">
    <property type="entry name" value="Tad"/>
    <property type="match status" value="1"/>
</dbReference>
<sequence>MTSSLRDDEGQAIPLYLVAGVALLFVALAFFTVGRAEDSRNRTQTAADAAAIAAAKADRDELRPAFLDALDSGDLEALEELLKGLDFGPDHCADAQAYAAANNATYVSCNAVDGPPGYEVEVKSAKSMGKSVIDGTENKHAQAKATAVIEPRCELADGQDDSGPYRFTCDQGEQVLDEDNPEWGLDLGDFFKIRLSD</sequence>
<evidence type="ECO:0000313" key="4">
    <source>
        <dbReference type="Proteomes" id="UP000641932"/>
    </source>
</evidence>
<organism evidence="3 4">
    <name type="scientific">Wenjunlia tyrosinilytica</name>
    <dbReference type="NCBI Taxonomy" id="1544741"/>
    <lineage>
        <taxon>Bacteria</taxon>
        <taxon>Bacillati</taxon>
        <taxon>Actinomycetota</taxon>
        <taxon>Actinomycetes</taxon>
        <taxon>Kitasatosporales</taxon>
        <taxon>Streptomycetaceae</taxon>
        <taxon>Wenjunlia</taxon>
    </lineage>
</organism>
<evidence type="ECO:0000313" key="3">
    <source>
        <dbReference type="EMBL" id="GGO97549.1"/>
    </source>
</evidence>
<accession>A0A917ZVH3</accession>
<dbReference type="Proteomes" id="UP000641932">
    <property type="component" value="Unassembled WGS sequence"/>
</dbReference>
<dbReference type="InterPro" id="IPR028087">
    <property type="entry name" value="Tad_N"/>
</dbReference>
<reference evidence="3" key="2">
    <citation type="submission" date="2020-09" db="EMBL/GenBank/DDBJ databases">
        <authorList>
            <person name="Sun Q."/>
            <person name="Zhou Y."/>
        </authorList>
    </citation>
    <scope>NUCLEOTIDE SEQUENCE</scope>
    <source>
        <strain evidence="3">CGMCC 4.7201</strain>
    </source>
</reference>
<dbReference type="AlphaFoldDB" id="A0A917ZVH3"/>